<dbReference type="Gene3D" id="3.40.50.1240">
    <property type="entry name" value="Phosphoglycerate mutase-like"/>
    <property type="match status" value="1"/>
</dbReference>
<dbReference type="SUPFAM" id="SSF53254">
    <property type="entry name" value="Phosphoglycerate mutase-like"/>
    <property type="match status" value="1"/>
</dbReference>
<dbReference type="PANTHER" id="PTHR20935">
    <property type="entry name" value="PHOSPHOGLYCERATE MUTASE-RELATED"/>
    <property type="match status" value="1"/>
</dbReference>
<dbReference type="STRING" id="83449.BON30_20060"/>
<dbReference type="RefSeq" id="WP_071899998.1">
    <property type="nucleotide sequence ID" value="NZ_MPIN01000005.1"/>
</dbReference>
<dbReference type="SMART" id="SM00855">
    <property type="entry name" value="PGAM"/>
    <property type="match status" value="1"/>
</dbReference>
<sequence length="230" mass="25896">MGAVYLVRHAQASFGKADYDALSETGFEQARVLGESLRSRLPRPDALFTGSLRRHRETAEACQSTWGVDLGLQSLPGFDEFDQDELIRLHTPRYADPATLRQEVLSTADPRRAFQELFTQAVARWVSGQHDAEYQETWSAFRQRCSQALDSVLKTLGSSATGVVFTSGGPITAVCQELLHLPDEHAFRINWMLTNCGVTKLIYSERGRYLSTLNEHSHFEGSRRALLTYR</sequence>
<dbReference type="OrthoDB" id="280692at2"/>
<proteinExistence type="predicted"/>
<protein>
    <submittedName>
        <fullName evidence="2">Histidine phosphatase family protein</fullName>
    </submittedName>
</protein>
<name>A0A1L9B8G5_9BACT</name>
<dbReference type="PANTHER" id="PTHR20935:SF0">
    <property type="entry name" value="SERINE_THREONINE-PROTEIN PHOSPHATASE PGAM5, MITOCHONDRIAL"/>
    <property type="match status" value="1"/>
</dbReference>
<comment type="caution">
    <text evidence="2">The sequence shown here is derived from an EMBL/GenBank/DDBJ whole genome shotgun (WGS) entry which is preliminary data.</text>
</comment>
<dbReference type="Pfam" id="PF00300">
    <property type="entry name" value="His_Phos_1"/>
    <property type="match status" value="1"/>
</dbReference>
<keyword evidence="3" id="KW-1185">Reference proteome</keyword>
<evidence type="ECO:0000313" key="3">
    <source>
        <dbReference type="Proteomes" id="UP000182229"/>
    </source>
</evidence>
<reference evidence="3" key="1">
    <citation type="submission" date="2016-11" db="EMBL/GenBank/DDBJ databases">
        <authorList>
            <person name="Shukria A."/>
            <person name="Stevens D.C."/>
        </authorList>
    </citation>
    <scope>NUCLEOTIDE SEQUENCE [LARGE SCALE GENOMIC DNA]</scope>
    <source>
        <strain evidence="3">Cbfe23</strain>
    </source>
</reference>
<dbReference type="AlphaFoldDB" id="A0A1L9B8G5"/>
<dbReference type="Proteomes" id="UP000182229">
    <property type="component" value="Unassembled WGS sequence"/>
</dbReference>
<accession>A0A1L9B8G5</accession>
<reference evidence="2 3" key="2">
    <citation type="submission" date="2016-12" db="EMBL/GenBank/DDBJ databases">
        <title>Draft Genome Sequence of Cystobacter ferrugineus Strain Cbfe23.</title>
        <authorList>
            <person name="Akbar S."/>
            <person name="Dowd S.E."/>
            <person name="Stevens D.C."/>
        </authorList>
    </citation>
    <scope>NUCLEOTIDE SEQUENCE [LARGE SCALE GENOMIC DNA]</scope>
    <source>
        <strain evidence="2 3">Cbfe23</strain>
    </source>
</reference>
<gene>
    <name evidence="2" type="ORF">BON30_20060</name>
</gene>
<dbReference type="EMBL" id="MPIN01000005">
    <property type="protein sequence ID" value="OJH38549.1"/>
    <property type="molecule type" value="Genomic_DNA"/>
</dbReference>
<evidence type="ECO:0000313" key="2">
    <source>
        <dbReference type="EMBL" id="OJH38549.1"/>
    </source>
</evidence>
<evidence type="ECO:0000256" key="1">
    <source>
        <dbReference type="ARBA" id="ARBA00022801"/>
    </source>
</evidence>
<dbReference type="InterPro" id="IPR051021">
    <property type="entry name" value="Mito_Ser/Thr_phosphatase"/>
</dbReference>
<organism evidence="2 3">
    <name type="scientific">Cystobacter ferrugineus</name>
    <dbReference type="NCBI Taxonomy" id="83449"/>
    <lineage>
        <taxon>Bacteria</taxon>
        <taxon>Pseudomonadati</taxon>
        <taxon>Myxococcota</taxon>
        <taxon>Myxococcia</taxon>
        <taxon>Myxococcales</taxon>
        <taxon>Cystobacterineae</taxon>
        <taxon>Archangiaceae</taxon>
        <taxon>Cystobacter</taxon>
    </lineage>
</organism>
<dbReference type="InterPro" id="IPR029033">
    <property type="entry name" value="His_PPase_superfam"/>
</dbReference>
<dbReference type="InterPro" id="IPR013078">
    <property type="entry name" value="His_Pase_superF_clade-1"/>
</dbReference>
<dbReference type="GO" id="GO:0016787">
    <property type="term" value="F:hydrolase activity"/>
    <property type="evidence" value="ECO:0007669"/>
    <property type="project" value="UniProtKB-KW"/>
</dbReference>
<dbReference type="CDD" id="cd07067">
    <property type="entry name" value="HP_PGM_like"/>
    <property type="match status" value="1"/>
</dbReference>
<keyword evidence="1" id="KW-0378">Hydrolase</keyword>